<dbReference type="InterPro" id="IPR019775">
    <property type="entry name" value="WD40_repeat_CS"/>
</dbReference>
<keyword evidence="15" id="KW-1185">Reference proteome</keyword>
<dbReference type="InterPro" id="IPR015943">
    <property type="entry name" value="WD40/YVTN_repeat-like_dom_sf"/>
</dbReference>
<protein>
    <recommendedName>
        <fullName evidence="17">Prolactin regulatory element-binding protein</fullName>
    </recommendedName>
</protein>
<dbReference type="GO" id="GO:0005085">
    <property type="term" value="F:guanyl-nucleotide exchange factor activity"/>
    <property type="evidence" value="ECO:0007669"/>
    <property type="project" value="InterPro"/>
</dbReference>
<proteinExistence type="predicted"/>
<keyword evidence="8" id="KW-0653">Protein transport</keyword>
<dbReference type="InterPro" id="IPR036322">
    <property type="entry name" value="WD40_repeat_dom_sf"/>
</dbReference>
<gene>
    <name evidence="13" type="ORF">RUM43_008888</name>
    <name evidence="14" type="ORF">RUM44_007115</name>
</gene>
<evidence type="ECO:0000256" key="11">
    <source>
        <dbReference type="PROSITE-ProRule" id="PRU00221"/>
    </source>
</evidence>
<dbReference type="Proteomes" id="UP001359485">
    <property type="component" value="Unassembled WGS sequence"/>
</dbReference>
<feature type="transmembrane region" description="Helical" evidence="12">
    <location>
        <begin position="396"/>
        <end position="417"/>
    </location>
</feature>
<accession>A0AAN8NP86</accession>
<evidence type="ECO:0000256" key="2">
    <source>
        <dbReference type="ARBA" id="ARBA00022448"/>
    </source>
</evidence>
<evidence type="ECO:0000256" key="6">
    <source>
        <dbReference type="ARBA" id="ARBA00022824"/>
    </source>
</evidence>
<dbReference type="SUPFAM" id="SSF50978">
    <property type="entry name" value="WD40 repeat-like"/>
    <property type="match status" value="1"/>
</dbReference>
<keyword evidence="4 12" id="KW-0812">Transmembrane</keyword>
<dbReference type="PROSITE" id="PS00678">
    <property type="entry name" value="WD_REPEATS_1"/>
    <property type="match status" value="1"/>
</dbReference>
<dbReference type="PROSITE" id="PS50294">
    <property type="entry name" value="WD_REPEATS_REGION"/>
    <property type="match status" value="1"/>
</dbReference>
<dbReference type="EMBL" id="JAWJWF010000005">
    <property type="protein sequence ID" value="KAK6632085.1"/>
    <property type="molecule type" value="Genomic_DNA"/>
</dbReference>
<comment type="caution">
    <text evidence="13">The sequence shown here is derived from an EMBL/GenBank/DDBJ whole genome shotgun (WGS) entry which is preliminary data.</text>
</comment>
<dbReference type="AlphaFoldDB" id="A0AAN8NP86"/>
<dbReference type="SMART" id="SM00320">
    <property type="entry name" value="WD40"/>
    <property type="match status" value="3"/>
</dbReference>
<dbReference type="GO" id="GO:0006888">
    <property type="term" value="P:endoplasmic reticulum to Golgi vesicle-mediated transport"/>
    <property type="evidence" value="ECO:0007669"/>
    <property type="project" value="TreeGrafter"/>
</dbReference>
<keyword evidence="9 12" id="KW-1133">Transmembrane helix</keyword>
<evidence type="ECO:0000256" key="8">
    <source>
        <dbReference type="ARBA" id="ARBA00022927"/>
    </source>
</evidence>
<evidence type="ECO:0000313" key="15">
    <source>
        <dbReference type="Proteomes" id="UP001359485"/>
    </source>
</evidence>
<feature type="repeat" description="WD" evidence="11">
    <location>
        <begin position="166"/>
        <end position="188"/>
    </location>
</feature>
<evidence type="ECO:0000256" key="1">
    <source>
        <dbReference type="ARBA" id="ARBA00004389"/>
    </source>
</evidence>
<evidence type="ECO:0000313" key="16">
    <source>
        <dbReference type="Proteomes" id="UP001372834"/>
    </source>
</evidence>
<organism evidence="13 16">
    <name type="scientific">Polyplax serrata</name>
    <name type="common">Common mouse louse</name>
    <dbReference type="NCBI Taxonomy" id="468196"/>
    <lineage>
        <taxon>Eukaryota</taxon>
        <taxon>Metazoa</taxon>
        <taxon>Ecdysozoa</taxon>
        <taxon>Arthropoda</taxon>
        <taxon>Hexapoda</taxon>
        <taxon>Insecta</taxon>
        <taxon>Pterygota</taxon>
        <taxon>Neoptera</taxon>
        <taxon>Paraneoptera</taxon>
        <taxon>Psocodea</taxon>
        <taxon>Troctomorpha</taxon>
        <taxon>Phthiraptera</taxon>
        <taxon>Anoplura</taxon>
        <taxon>Polyplacidae</taxon>
        <taxon>Polyplax</taxon>
    </lineage>
</organism>
<dbReference type="PANTHER" id="PTHR23284">
    <property type="entry name" value="PROLACTIN REGULATORY ELEMENT BINDING PROTEIN"/>
    <property type="match status" value="1"/>
</dbReference>
<evidence type="ECO:0000256" key="12">
    <source>
        <dbReference type="SAM" id="Phobius"/>
    </source>
</evidence>
<keyword evidence="6" id="KW-0256">Endoplasmic reticulum</keyword>
<evidence type="ECO:0000256" key="10">
    <source>
        <dbReference type="ARBA" id="ARBA00023136"/>
    </source>
</evidence>
<dbReference type="GO" id="GO:0005789">
    <property type="term" value="C:endoplasmic reticulum membrane"/>
    <property type="evidence" value="ECO:0007669"/>
    <property type="project" value="UniProtKB-SubCell"/>
</dbReference>
<dbReference type="GO" id="GO:0003400">
    <property type="term" value="P:regulation of COPII vesicle coating"/>
    <property type="evidence" value="ECO:0007669"/>
    <property type="project" value="TreeGrafter"/>
</dbReference>
<keyword evidence="2" id="KW-0813">Transport</keyword>
<name>A0AAN8NP86_POLSC</name>
<dbReference type="Gene3D" id="2.130.10.10">
    <property type="entry name" value="YVTN repeat-like/Quinoprotein amine dehydrogenase"/>
    <property type="match status" value="1"/>
</dbReference>
<dbReference type="PANTHER" id="PTHR23284:SF0">
    <property type="entry name" value="PROLACTIN REGULATORY ELEMENT-BINDING PROTEIN"/>
    <property type="match status" value="1"/>
</dbReference>
<evidence type="ECO:0008006" key="17">
    <source>
        <dbReference type="Google" id="ProtNLM"/>
    </source>
</evidence>
<evidence type="ECO:0000256" key="7">
    <source>
        <dbReference type="ARBA" id="ARBA00022892"/>
    </source>
</evidence>
<dbReference type="InterPro" id="IPR045260">
    <property type="entry name" value="Sec12-like"/>
</dbReference>
<feature type="repeat" description="WD" evidence="11">
    <location>
        <begin position="198"/>
        <end position="239"/>
    </location>
</feature>
<evidence type="ECO:0000313" key="14">
    <source>
        <dbReference type="EMBL" id="KAK6632085.1"/>
    </source>
</evidence>
<evidence type="ECO:0000313" key="13">
    <source>
        <dbReference type="EMBL" id="KAK6623036.1"/>
    </source>
</evidence>
<dbReference type="PROSITE" id="PS50082">
    <property type="entry name" value="WD_REPEATS_2"/>
    <property type="match status" value="2"/>
</dbReference>
<dbReference type="Proteomes" id="UP001372834">
    <property type="component" value="Unassembled WGS sequence"/>
</dbReference>
<keyword evidence="5" id="KW-0677">Repeat</keyword>
<keyword evidence="3 11" id="KW-0853">WD repeat</keyword>
<sequence>MPSSLRSKDGLLARVNFPLYSLQMLTSRHVLVAGGGGSAKTGVANGFEVFEIAHDGSHFIAEEVLRHETGPNVVMNCAVHSTENHTYLVSGQESHSQLYTVEMSVSECRKEKEPNENVTVKNRKKMETNAQQNKNNSCSKVLTFKIKPLDSIQTDFSKNEPLQKVVRISSKGQYMATGGTDGHIRLWKFPQLKKVFCISGHSNEVDDLDFNKKETQLVSLAKDGRAIIWNLSNGKKLRELSWNPPDGFKYMYKRCRFGAVEEDRDKSRLFVLTNPTSKPGKMSAYLQLWEPENGTLKKSTAFSENVAALAVRDDGRFVAVGTMFTGSVDIFVAFSLQRVLHVKSAHNMFITGLEFLPVTSDLISVTSNAEAAVISVSVDNRVCIHTLYHRRSIPTWLAIILIVITLFCTFVLCSIIGL</sequence>
<evidence type="ECO:0000256" key="5">
    <source>
        <dbReference type="ARBA" id="ARBA00022737"/>
    </source>
</evidence>
<dbReference type="GO" id="GO:0015031">
    <property type="term" value="P:protein transport"/>
    <property type="evidence" value="ECO:0007669"/>
    <property type="project" value="UniProtKB-KW"/>
</dbReference>
<evidence type="ECO:0000256" key="3">
    <source>
        <dbReference type="ARBA" id="ARBA00022574"/>
    </source>
</evidence>
<dbReference type="Pfam" id="PF00400">
    <property type="entry name" value="WD40"/>
    <property type="match status" value="2"/>
</dbReference>
<evidence type="ECO:0000256" key="4">
    <source>
        <dbReference type="ARBA" id="ARBA00022692"/>
    </source>
</evidence>
<keyword evidence="7" id="KW-0931">ER-Golgi transport</keyword>
<evidence type="ECO:0000256" key="9">
    <source>
        <dbReference type="ARBA" id="ARBA00022989"/>
    </source>
</evidence>
<dbReference type="InterPro" id="IPR001680">
    <property type="entry name" value="WD40_rpt"/>
</dbReference>
<comment type="subcellular location">
    <subcellularLocation>
        <location evidence="1">Endoplasmic reticulum membrane</location>
        <topology evidence="1">Single-pass membrane protein</topology>
    </subcellularLocation>
</comment>
<keyword evidence="10 12" id="KW-0472">Membrane</keyword>
<reference evidence="13 16" key="1">
    <citation type="submission" date="2023-10" db="EMBL/GenBank/DDBJ databases">
        <title>Genomes of two closely related lineages of the louse Polyplax serrata with different host specificities.</title>
        <authorList>
            <person name="Martinu J."/>
            <person name="Tarabai H."/>
            <person name="Stefka J."/>
            <person name="Hypsa V."/>
        </authorList>
    </citation>
    <scope>NUCLEOTIDE SEQUENCE [LARGE SCALE GENOMIC DNA]</scope>
    <source>
        <strain evidence="14">98ZLc_SE</strain>
        <strain evidence="13">HR10_N</strain>
    </source>
</reference>
<dbReference type="EMBL" id="JAWJWE010000038">
    <property type="protein sequence ID" value="KAK6623036.1"/>
    <property type="molecule type" value="Genomic_DNA"/>
</dbReference>